<dbReference type="EMBL" id="JAQQWM010000009">
    <property type="protein sequence ID" value="KAK8048022.1"/>
    <property type="molecule type" value="Genomic_DNA"/>
</dbReference>
<gene>
    <name evidence="1" type="ORF">PG996_016086</name>
</gene>
<organism evidence="1 2">
    <name type="scientific">Apiospora saccharicola</name>
    <dbReference type="NCBI Taxonomy" id="335842"/>
    <lineage>
        <taxon>Eukaryota</taxon>
        <taxon>Fungi</taxon>
        <taxon>Dikarya</taxon>
        <taxon>Ascomycota</taxon>
        <taxon>Pezizomycotina</taxon>
        <taxon>Sordariomycetes</taxon>
        <taxon>Xylariomycetidae</taxon>
        <taxon>Amphisphaeriales</taxon>
        <taxon>Apiosporaceae</taxon>
        <taxon>Apiospora</taxon>
    </lineage>
</organism>
<accession>A0ABR1TNJ0</accession>
<name>A0ABR1TNJ0_9PEZI</name>
<reference evidence="1 2" key="1">
    <citation type="submission" date="2023-01" db="EMBL/GenBank/DDBJ databases">
        <title>Analysis of 21 Apiospora genomes using comparative genomics revels a genus with tremendous synthesis potential of carbohydrate active enzymes and secondary metabolites.</title>
        <authorList>
            <person name="Sorensen T."/>
        </authorList>
    </citation>
    <scope>NUCLEOTIDE SEQUENCE [LARGE SCALE GENOMIC DNA]</scope>
    <source>
        <strain evidence="1 2">CBS 83171</strain>
    </source>
</reference>
<proteinExistence type="predicted"/>
<protein>
    <submittedName>
        <fullName evidence="1">Uncharacterized protein</fullName>
    </submittedName>
</protein>
<keyword evidence="2" id="KW-1185">Reference proteome</keyword>
<dbReference type="Proteomes" id="UP001446871">
    <property type="component" value="Unassembled WGS sequence"/>
</dbReference>
<evidence type="ECO:0000313" key="1">
    <source>
        <dbReference type="EMBL" id="KAK8048022.1"/>
    </source>
</evidence>
<evidence type="ECO:0000313" key="2">
    <source>
        <dbReference type="Proteomes" id="UP001446871"/>
    </source>
</evidence>
<sequence>MSGDNCLGLGEFVQSGSSFAFWTHWLPTAIWGFGAANKAKLRATKVEEKGARCRQGGRYEGR</sequence>
<comment type="caution">
    <text evidence="1">The sequence shown here is derived from an EMBL/GenBank/DDBJ whole genome shotgun (WGS) entry which is preliminary data.</text>
</comment>